<dbReference type="AlphaFoldDB" id="A0A6J6HBV9"/>
<proteinExistence type="predicted"/>
<keyword evidence="1" id="KW-0812">Transmembrane</keyword>
<reference evidence="2" key="1">
    <citation type="submission" date="2020-05" db="EMBL/GenBank/DDBJ databases">
        <authorList>
            <person name="Chiriac C."/>
            <person name="Salcher M."/>
            <person name="Ghai R."/>
            <person name="Kavagutti S V."/>
        </authorList>
    </citation>
    <scope>NUCLEOTIDE SEQUENCE</scope>
</reference>
<evidence type="ECO:0000313" key="2">
    <source>
        <dbReference type="EMBL" id="CAB4611141.1"/>
    </source>
</evidence>
<organism evidence="2">
    <name type="scientific">freshwater metagenome</name>
    <dbReference type="NCBI Taxonomy" id="449393"/>
    <lineage>
        <taxon>unclassified sequences</taxon>
        <taxon>metagenomes</taxon>
        <taxon>ecological metagenomes</taxon>
    </lineage>
</organism>
<protein>
    <submittedName>
        <fullName evidence="2">Unannotated protein</fullName>
    </submittedName>
</protein>
<feature type="transmembrane region" description="Helical" evidence="1">
    <location>
        <begin position="48"/>
        <end position="67"/>
    </location>
</feature>
<name>A0A6J6HBV9_9ZZZZ</name>
<keyword evidence="1" id="KW-1133">Transmembrane helix</keyword>
<keyword evidence="1" id="KW-0472">Membrane</keyword>
<feature type="transmembrane region" description="Helical" evidence="1">
    <location>
        <begin position="7"/>
        <end position="28"/>
    </location>
</feature>
<dbReference type="EMBL" id="CAEZUX010000031">
    <property type="protein sequence ID" value="CAB4611141.1"/>
    <property type="molecule type" value="Genomic_DNA"/>
</dbReference>
<evidence type="ECO:0000256" key="1">
    <source>
        <dbReference type="SAM" id="Phobius"/>
    </source>
</evidence>
<gene>
    <name evidence="2" type="ORF">UFOPK1874_00427</name>
</gene>
<sequence>MFLGENLIVYLVLALGAALAVGNIMAMVKPPEKKQSEGDLQVAPKARSLGMAIIGTVAALWALVSLIKG</sequence>
<accession>A0A6J6HBV9</accession>